<dbReference type="EMBL" id="JAFNEN010000193">
    <property type="protein sequence ID" value="KAG8190113.1"/>
    <property type="molecule type" value="Genomic_DNA"/>
</dbReference>
<feature type="disulfide bond" evidence="8">
    <location>
        <begin position="56"/>
        <end position="72"/>
    </location>
</feature>
<keyword evidence="5" id="KW-0372">Hormone</keyword>
<dbReference type="GO" id="GO:0007623">
    <property type="term" value="P:circadian rhythm"/>
    <property type="evidence" value="ECO:0007669"/>
    <property type="project" value="TreeGrafter"/>
</dbReference>
<comment type="function">
    <text evidence="1">May increase the toxicity of alpha-latrotoxin and/or other venom components. Is non-toxic to mice and to the cockroach Periplaneta americana.</text>
</comment>
<feature type="disulfide bond" evidence="8">
    <location>
        <begin position="59"/>
        <end position="85"/>
    </location>
</feature>
<feature type="signal peptide" evidence="9">
    <location>
        <begin position="1"/>
        <end position="23"/>
    </location>
</feature>
<evidence type="ECO:0000256" key="7">
    <source>
        <dbReference type="ARBA" id="ARBA00023157"/>
    </source>
</evidence>
<dbReference type="AlphaFoldDB" id="A0AAV6V2P9"/>
<keyword evidence="7 8" id="KW-1015">Disulfide bond</keyword>
<name>A0AAV6V2P9_9ARAC</name>
<dbReference type="Gene3D" id="1.10.2010.10">
    <property type="entry name" value="Crustacean CHH/MIH/GIH neurohormone"/>
    <property type="match status" value="1"/>
</dbReference>
<feature type="chain" id="PRO_5043630537" description="Ion transport peptide" evidence="9">
    <location>
        <begin position="24"/>
        <end position="109"/>
    </location>
</feature>
<dbReference type="GO" id="GO:0005576">
    <property type="term" value="C:extracellular region"/>
    <property type="evidence" value="ECO:0007669"/>
    <property type="project" value="UniProtKB-SubCell"/>
</dbReference>
<evidence type="ECO:0000256" key="6">
    <source>
        <dbReference type="ARBA" id="ARBA00022729"/>
    </source>
</evidence>
<protein>
    <recommendedName>
        <fullName evidence="12">Ion transport peptide</fullName>
    </recommendedName>
</protein>
<dbReference type="PROSITE" id="PS01250">
    <property type="entry name" value="CHH_MIH_GIH"/>
    <property type="match status" value="1"/>
</dbReference>
<dbReference type="Proteomes" id="UP000827092">
    <property type="component" value="Unassembled WGS sequence"/>
</dbReference>
<dbReference type="InterPro" id="IPR018251">
    <property type="entry name" value="Crust_neurhormone_CS"/>
</dbReference>
<dbReference type="PANTHER" id="PTHR35981">
    <property type="entry name" value="ION TRANSPORT PEPTIDE, ISOFORM C"/>
    <property type="match status" value="1"/>
</dbReference>
<gene>
    <name evidence="10" type="ORF">JTE90_026683</name>
</gene>
<evidence type="ECO:0000256" key="5">
    <source>
        <dbReference type="ARBA" id="ARBA00022702"/>
    </source>
</evidence>
<keyword evidence="4" id="KW-0964">Secreted</keyword>
<dbReference type="Pfam" id="PF01147">
    <property type="entry name" value="Crust_neurohorm"/>
    <property type="match status" value="1"/>
</dbReference>
<dbReference type="InterPro" id="IPR001166">
    <property type="entry name" value="Hyperglycemic"/>
</dbReference>
<dbReference type="InterPro" id="IPR035957">
    <property type="entry name" value="Crust_neurohorm_sf"/>
</dbReference>
<evidence type="ECO:0000256" key="2">
    <source>
        <dbReference type="ARBA" id="ARBA00004613"/>
    </source>
</evidence>
<dbReference type="InterPro" id="IPR031098">
    <property type="entry name" value="Crust_neurohorm"/>
</dbReference>
<keyword evidence="11" id="KW-1185">Reference proteome</keyword>
<evidence type="ECO:0000256" key="9">
    <source>
        <dbReference type="SAM" id="SignalP"/>
    </source>
</evidence>
<evidence type="ECO:0008006" key="12">
    <source>
        <dbReference type="Google" id="ProtNLM"/>
    </source>
</evidence>
<dbReference type="PRINTS" id="PR00550">
    <property type="entry name" value="HYPRGLYCEMIC"/>
</dbReference>
<reference evidence="10 11" key="1">
    <citation type="journal article" date="2022" name="Nat. Ecol. Evol.">
        <title>A masculinizing supergene underlies an exaggerated male reproductive morph in a spider.</title>
        <authorList>
            <person name="Hendrickx F."/>
            <person name="De Corte Z."/>
            <person name="Sonet G."/>
            <person name="Van Belleghem S.M."/>
            <person name="Kostlbacher S."/>
            <person name="Vangestel C."/>
        </authorList>
    </citation>
    <scope>NUCLEOTIDE SEQUENCE [LARGE SCALE GENOMIC DNA]</scope>
    <source>
        <strain evidence="10">W744_W776</strain>
    </source>
</reference>
<evidence type="ECO:0000256" key="4">
    <source>
        <dbReference type="ARBA" id="ARBA00022525"/>
    </source>
</evidence>
<keyword evidence="6 9" id="KW-0732">Signal</keyword>
<comment type="subcellular location">
    <subcellularLocation>
        <location evidence="2">Secreted</location>
    </subcellularLocation>
</comment>
<evidence type="ECO:0000313" key="11">
    <source>
        <dbReference type="Proteomes" id="UP000827092"/>
    </source>
</evidence>
<comment type="similarity">
    <text evidence="3">Belongs to the arthropod CHH/MIH/GIH/VIH hormone family.</text>
</comment>
<evidence type="ECO:0000256" key="3">
    <source>
        <dbReference type="ARBA" id="ARBA00005447"/>
    </source>
</evidence>
<feature type="disulfide bond" evidence="8">
    <location>
        <begin position="40"/>
        <end position="76"/>
    </location>
</feature>
<accession>A0AAV6V2P9</accession>
<dbReference type="PANTHER" id="PTHR35981:SF2">
    <property type="entry name" value="ION TRANSPORT PEPTIDE, ISOFORM C"/>
    <property type="match status" value="1"/>
</dbReference>
<sequence>MTSTRVFLLLALLVCLAISLVLADGDGAGVLKRSFYGLGCMGVYEKAKFALLDDVCQECYELFRESNMHTLCRSNCFKNTYFTHCVDALLLQEDQQHLDTMVEELYGRK</sequence>
<dbReference type="GO" id="GO:0005184">
    <property type="term" value="F:neuropeptide hormone activity"/>
    <property type="evidence" value="ECO:0007669"/>
    <property type="project" value="InterPro"/>
</dbReference>
<evidence type="ECO:0000313" key="10">
    <source>
        <dbReference type="EMBL" id="KAG8190113.1"/>
    </source>
</evidence>
<dbReference type="SUPFAM" id="SSF81778">
    <property type="entry name" value="Crustacean CHH/MIH/GIH neurohormone"/>
    <property type="match status" value="1"/>
</dbReference>
<comment type="caution">
    <text evidence="10">The sequence shown here is derived from an EMBL/GenBank/DDBJ whole genome shotgun (WGS) entry which is preliminary data.</text>
</comment>
<organism evidence="10 11">
    <name type="scientific">Oedothorax gibbosus</name>
    <dbReference type="NCBI Taxonomy" id="931172"/>
    <lineage>
        <taxon>Eukaryota</taxon>
        <taxon>Metazoa</taxon>
        <taxon>Ecdysozoa</taxon>
        <taxon>Arthropoda</taxon>
        <taxon>Chelicerata</taxon>
        <taxon>Arachnida</taxon>
        <taxon>Araneae</taxon>
        <taxon>Araneomorphae</taxon>
        <taxon>Entelegynae</taxon>
        <taxon>Araneoidea</taxon>
        <taxon>Linyphiidae</taxon>
        <taxon>Erigoninae</taxon>
        <taxon>Oedothorax</taxon>
    </lineage>
</organism>
<evidence type="ECO:0000256" key="1">
    <source>
        <dbReference type="ARBA" id="ARBA00003845"/>
    </source>
</evidence>
<proteinExistence type="inferred from homology"/>
<evidence type="ECO:0000256" key="8">
    <source>
        <dbReference type="PIRSR" id="PIRSR631098-51"/>
    </source>
</evidence>